<accession>A0ACC2QLZ4</accession>
<organism evidence="1 2">
    <name type="scientific">Mythimna loreyi</name>
    <dbReference type="NCBI Taxonomy" id="667449"/>
    <lineage>
        <taxon>Eukaryota</taxon>
        <taxon>Metazoa</taxon>
        <taxon>Ecdysozoa</taxon>
        <taxon>Arthropoda</taxon>
        <taxon>Hexapoda</taxon>
        <taxon>Insecta</taxon>
        <taxon>Pterygota</taxon>
        <taxon>Neoptera</taxon>
        <taxon>Endopterygota</taxon>
        <taxon>Lepidoptera</taxon>
        <taxon>Glossata</taxon>
        <taxon>Ditrysia</taxon>
        <taxon>Noctuoidea</taxon>
        <taxon>Noctuidae</taxon>
        <taxon>Noctuinae</taxon>
        <taxon>Hadenini</taxon>
        <taxon>Mythimna</taxon>
    </lineage>
</organism>
<keyword evidence="2" id="KW-1185">Reference proteome</keyword>
<proteinExistence type="predicted"/>
<evidence type="ECO:0000313" key="1">
    <source>
        <dbReference type="EMBL" id="KAJ8719787.1"/>
    </source>
</evidence>
<evidence type="ECO:0000313" key="2">
    <source>
        <dbReference type="Proteomes" id="UP001231649"/>
    </source>
</evidence>
<reference evidence="1" key="1">
    <citation type="submission" date="2023-03" db="EMBL/GenBank/DDBJ databases">
        <title>Chromosome-level genomes of two armyworms, Mythimna separata and Mythimna loreyi, provide insights into the biosynthesis and reception of sex pheromones.</title>
        <authorList>
            <person name="Zhao H."/>
        </authorList>
    </citation>
    <scope>NUCLEOTIDE SEQUENCE</scope>
    <source>
        <strain evidence="1">BeijingLab</strain>
    </source>
</reference>
<protein>
    <submittedName>
        <fullName evidence="1">Uncharacterized protein</fullName>
    </submittedName>
</protein>
<comment type="caution">
    <text evidence="1">The sequence shown here is derived from an EMBL/GenBank/DDBJ whole genome shotgun (WGS) entry which is preliminary data.</text>
</comment>
<name>A0ACC2QLZ4_9NEOP</name>
<sequence length="256" mass="29707">MVNYIKIVWIIIVNIKLTKTNFNTTQIYPIDTIQSYCTSFSSCWDCKRSGNECDWCHDVGCTHYPSLHCPQKVSLDKAYHKNSPSRYCTEIVSGNPIFVPANIMRFIKLNLKIDDLTIYKRNVICELHLEQSIVTLKGSFGDRTVFCDMTTLRIERSITMGYIRLMWGGAEPHSNMVLMVVYKCESMANYCTDCQALDKRFNCGWCEETSSCILMEQCPRQSGQWIDRKTNCIKDNKEIKYNISYFNNNNILKPLL</sequence>
<dbReference type="EMBL" id="CM056779">
    <property type="protein sequence ID" value="KAJ8719787.1"/>
    <property type="molecule type" value="Genomic_DNA"/>
</dbReference>
<gene>
    <name evidence="1" type="ORF">PYW08_011962</name>
</gene>
<dbReference type="Proteomes" id="UP001231649">
    <property type="component" value="Chromosome 3"/>
</dbReference>